<dbReference type="PANTHER" id="PTHR30603:SF47">
    <property type="entry name" value="RNA POLYMERASE SIGMA FACTOR SIGD, CHLOROPLASTIC"/>
    <property type="match status" value="1"/>
</dbReference>
<dbReference type="Gene3D" id="1.10.601.10">
    <property type="entry name" value="RNA Polymerase Primary Sigma Factor"/>
    <property type="match status" value="1"/>
</dbReference>
<dbReference type="SUPFAM" id="SSF88659">
    <property type="entry name" value="Sigma3 and sigma4 domains of RNA polymerase sigma factors"/>
    <property type="match status" value="2"/>
</dbReference>
<dbReference type="InterPro" id="IPR036388">
    <property type="entry name" value="WH-like_DNA-bd_sf"/>
</dbReference>
<dbReference type="InterPro" id="IPR007627">
    <property type="entry name" value="RNA_pol_sigma70_r2"/>
</dbReference>
<dbReference type="EMBL" id="JARAVY010000009">
    <property type="protein sequence ID" value="MDX2911706.1"/>
    <property type="molecule type" value="Genomic_DNA"/>
</dbReference>
<comment type="caution">
    <text evidence="10">The sequence shown here is derived from an EMBL/GenBank/DDBJ whole genome shotgun (WGS) entry which is preliminary data.</text>
</comment>
<dbReference type="NCBIfam" id="TIGR02937">
    <property type="entry name" value="sigma70-ECF"/>
    <property type="match status" value="1"/>
</dbReference>
<evidence type="ECO:0000259" key="7">
    <source>
        <dbReference type="Pfam" id="PF04539"/>
    </source>
</evidence>
<keyword evidence="4" id="KW-0804">Transcription</keyword>
<feature type="domain" description="RNA polymerase sigma-70 region 1.2" evidence="6">
    <location>
        <begin position="89"/>
        <end position="113"/>
    </location>
</feature>
<feature type="region of interest" description="Disordered" evidence="5">
    <location>
        <begin position="55"/>
        <end position="85"/>
    </location>
</feature>
<evidence type="ECO:0000313" key="10">
    <source>
        <dbReference type="EMBL" id="MDX2911706.1"/>
    </source>
</evidence>
<dbReference type="RefSeq" id="WP_179202928.1">
    <property type="nucleotide sequence ID" value="NZ_JAGJBZ010000003.1"/>
</dbReference>
<sequence>MEDVVEACVEALMEDSERLGQLERAHVVQVASRRGIDPQQVGRVITVLREYGVLSEEPGGEGADRGGIRTDTGPTAFSGDNQSDTYPGRIGRHRILAAEEEVALGRRIQMGLRAAESAEGGEVSDEVAELVRDGETARRVLVRHNVRLAIDIARRHLPSAGDLELDDLIQDGVLGLNRAAEKFDPTRGYKFSTYASWWVRQSVSRAIANTSSAVRLPVHVRDDLRRVQQYARRFEERNGRSATVAELAEGLSEKREEIKALLDYSAPIIHLDIPVDEEGCATLGDLVLAAKAERPEDEIIRRLLKEQILTTISTLLDGTDPRLARLLEGRFGLDGEDPMTLDALGKEFGCTREWVRQLEKKLLERLRDNCRLRQLTLEFLAMEAA</sequence>
<reference evidence="10 11" key="1">
    <citation type="journal article" date="2023" name="Microb. Genom.">
        <title>Mesoterricola silvestris gen. nov., sp. nov., Mesoterricola sediminis sp. nov., Geothrix oryzae sp. nov., Geothrix edaphica sp. nov., Geothrix rubra sp. nov., and Geothrix limicola sp. nov., six novel members of Acidobacteriota isolated from soils.</title>
        <authorList>
            <person name="Weisberg A.J."/>
            <person name="Pearce E."/>
            <person name="Kramer C.G."/>
            <person name="Chang J.H."/>
            <person name="Clarke C.R."/>
        </authorList>
    </citation>
    <scope>NUCLEOTIDE SEQUENCE [LARGE SCALE GENOMIC DNA]</scope>
    <source>
        <strain evidence="10 11">NRRL_B-2795</strain>
    </source>
</reference>
<evidence type="ECO:0000256" key="3">
    <source>
        <dbReference type="ARBA" id="ARBA00023125"/>
    </source>
</evidence>
<feature type="compositionally biased region" description="Polar residues" evidence="5">
    <location>
        <begin position="72"/>
        <end position="85"/>
    </location>
</feature>
<organism evidence="10 11">
    <name type="scientific">Streptomyces griseiscabiei</name>
    <dbReference type="NCBI Taxonomy" id="2993540"/>
    <lineage>
        <taxon>Bacteria</taxon>
        <taxon>Bacillati</taxon>
        <taxon>Actinomycetota</taxon>
        <taxon>Actinomycetes</taxon>
        <taxon>Kitasatosporales</taxon>
        <taxon>Streptomycetaceae</taxon>
        <taxon>Streptomyces</taxon>
    </lineage>
</organism>
<dbReference type="PANTHER" id="PTHR30603">
    <property type="entry name" value="RNA POLYMERASE SIGMA FACTOR RPO"/>
    <property type="match status" value="1"/>
</dbReference>
<dbReference type="InterPro" id="IPR007624">
    <property type="entry name" value="RNA_pol_sigma70_r3"/>
</dbReference>
<name>A0ABU4L7J4_9ACTN</name>
<dbReference type="SUPFAM" id="SSF88946">
    <property type="entry name" value="Sigma2 domain of RNA polymerase sigma factors"/>
    <property type="match status" value="1"/>
</dbReference>
<dbReference type="InterPro" id="IPR013324">
    <property type="entry name" value="RNA_pol_sigma_r3/r4-like"/>
</dbReference>
<dbReference type="PRINTS" id="PR00046">
    <property type="entry name" value="SIGMA70FCT"/>
</dbReference>
<dbReference type="InterPro" id="IPR009042">
    <property type="entry name" value="RNA_pol_sigma70_r1_2"/>
</dbReference>
<gene>
    <name evidence="10" type="ORF">PV517_23855</name>
</gene>
<evidence type="ECO:0000256" key="4">
    <source>
        <dbReference type="ARBA" id="ARBA00023163"/>
    </source>
</evidence>
<dbReference type="InterPro" id="IPR013325">
    <property type="entry name" value="RNA_pol_sigma_r2"/>
</dbReference>
<dbReference type="InterPro" id="IPR007630">
    <property type="entry name" value="RNA_pol_sigma70_r4"/>
</dbReference>
<evidence type="ECO:0000313" key="11">
    <source>
        <dbReference type="Proteomes" id="UP001271723"/>
    </source>
</evidence>
<accession>A0ABU4L7J4</accession>
<evidence type="ECO:0000256" key="5">
    <source>
        <dbReference type="SAM" id="MobiDB-lite"/>
    </source>
</evidence>
<feature type="domain" description="RNA polymerase sigma-70 region 4" evidence="9">
    <location>
        <begin position="320"/>
        <end position="367"/>
    </location>
</feature>
<evidence type="ECO:0000259" key="6">
    <source>
        <dbReference type="Pfam" id="PF00140"/>
    </source>
</evidence>
<protein>
    <submittedName>
        <fullName evidence="10">Sigma-70 family RNA polymerase sigma factor</fullName>
    </submittedName>
</protein>
<evidence type="ECO:0000256" key="2">
    <source>
        <dbReference type="ARBA" id="ARBA00023082"/>
    </source>
</evidence>
<dbReference type="Pfam" id="PF04542">
    <property type="entry name" value="Sigma70_r2"/>
    <property type="match status" value="1"/>
</dbReference>
<dbReference type="InterPro" id="IPR014284">
    <property type="entry name" value="RNA_pol_sigma-70_dom"/>
</dbReference>
<dbReference type="InterPro" id="IPR050239">
    <property type="entry name" value="Sigma-70_RNA_pol_init_factors"/>
</dbReference>
<dbReference type="Pfam" id="PF00140">
    <property type="entry name" value="Sigma70_r1_2"/>
    <property type="match status" value="1"/>
</dbReference>
<keyword evidence="11" id="KW-1185">Reference proteome</keyword>
<dbReference type="Pfam" id="PF04539">
    <property type="entry name" value="Sigma70_r3"/>
    <property type="match status" value="1"/>
</dbReference>
<keyword evidence="3" id="KW-0238">DNA-binding</keyword>
<dbReference type="Gene3D" id="1.10.10.10">
    <property type="entry name" value="Winged helix-like DNA-binding domain superfamily/Winged helix DNA-binding domain"/>
    <property type="match status" value="2"/>
</dbReference>
<feature type="domain" description="RNA polymerase sigma-70 region 2" evidence="8">
    <location>
        <begin position="141"/>
        <end position="209"/>
    </location>
</feature>
<dbReference type="Pfam" id="PF04545">
    <property type="entry name" value="Sigma70_r4"/>
    <property type="match status" value="1"/>
</dbReference>
<evidence type="ECO:0000259" key="8">
    <source>
        <dbReference type="Pfam" id="PF04542"/>
    </source>
</evidence>
<feature type="domain" description="RNA polymerase sigma-70 region 3" evidence="7">
    <location>
        <begin position="224"/>
        <end position="298"/>
    </location>
</feature>
<keyword evidence="1" id="KW-0805">Transcription regulation</keyword>
<keyword evidence="2" id="KW-0731">Sigma factor</keyword>
<proteinExistence type="predicted"/>
<dbReference type="Proteomes" id="UP001271723">
    <property type="component" value="Unassembled WGS sequence"/>
</dbReference>
<evidence type="ECO:0000256" key="1">
    <source>
        <dbReference type="ARBA" id="ARBA00023015"/>
    </source>
</evidence>
<evidence type="ECO:0000259" key="9">
    <source>
        <dbReference type="Pfam" id="PF04545"/>
    </source>
</evidence>
<dbReference type="InterPro" id="IPR000943">
    <property type="entry name" value="RNA_pol_sigma70"/>
</dbReference>